<reference evidence="1" key="1">
    <citation type="journal article" date="2020" name="Mol. Plant Microbe Interact.">
        <title>Genome Sequence of the Biocontrol Agent Coniothyrium minitans strain Conio (IMI 134523).</title>
        <authorList>
            <person name="Patel D."/>
            <person name="Shittu T.A."/>
            <person name="Baroncelli R."/>
            <person name="Muthumeenakshi S."/>
            <person name="Osborne T.H."/>
            <person name="Janganan T.K."/>
            <person name="Sreenivasaprasad S."/>
        </authorList>
    </citation>
    <scope>NUCLEOTIDE SEQUENCE</scope>
    <source>
        <strain evidence="1">Conio</strain>
    </source>
</reference>
<proteinExistence type="predicted"/>
<organism evidence="1 2">
    <name type="scientific">Paraphaeosphaeria minitans</name>
    <dbReference type="NCBI Taxonomy" id="565426"/>
    <lineage>
        <taxon>Eukaryota</taxon>
        <taxon>Fungi</taxon>
        <taxon>Dikarya</taxon>
        <taxon>Ascomycota</taxon>
        <taxon>Pezizomycotina</taxon>
        <taxon>Dothideomycetes</taxon>
        <taxon>Pleosporomycetidae</taxon>
        <taxon>Pleosporales</taxon>
        <taxon>Massarineae</taxon>
        <taxon>Didymosphaeriaceae</taxon>
        <taxon>Paraphaeosphaeria</taxon>
    </lineage>
</organism>
<dbReference type="AlphaFoldDB" id="A0A9P6GPJ0"/>
<keyword evidence="2" id="KW-1185">Reference proteome</keyword>
<accession>A0A9P6GPJ0</accession>
<dbReference type="EMBL" id="WJXW01000002">
    <property type="protein sequence ID" value="KAF9739199.1"/>
    <property type="molecule type" value="Genomic_DNA"/>
</dbReference>
<evidence type="ECO:0000313" key="2">
    <source>
        <dbReference type="Proteomes" id="UP000756921"/>
    </source>
</evidence>
<dbReference type="Proteomes" id="UP000756921">
    <property type="component" value="Unassembled WGS sequence"/>
</dbReference>
<sequence length="24" mass="2839">MDRTNWRGMGVQISTCVLRRSRCL</sequence>
<evidence type="ECO:0000313" key="1">
    <source>
        <dbReference type="EMBL" id="KAF9739199.1"/>
    </source>
</evidence>
<name>A0A9P6GPJ0_9PLEO</name>
<protein>
    <submittedName>
        <fullName evidence="1">Uncharacterized protein</fullName>
    </submittedName>
</protein>
<comment type="caution">
    <text evidence="1">The sequence shown here is derived from an EMBL/GenBank/DDBJ whole genome shotgun (WGS) entry which is preliminary data.</text>
</comment>
<gene>
    <name evidence="1" type="ORF">PMIN01_01833</name>
</gene>